<sequence length="151" mass="16795">MQKPALQVPREHLLSSLEIERRNSPAEAGGVEAALLQLLHLHNQSSLLLCEQTEKAKKDAIKSGRQVSGLVVDAGNGRVQECFINQKRIEGEIRSLASTIIRFSKQTDQWLVASHSMNTVIKEIGDFENQMKTMEFDCSSISAAIHNIREA</sequence>
<dbReference type="AlphaFoldDB" id="A0AAN8VGH1"/>
<protein>
    <recommendedName>
        <fullName evidence="2">Biogenesis of lysosome-related organelles complex 1 subunit 1</fullName>
    </recommendedName>
</protein>
<gene>
    <name evidence="3" type="ORF">RJ641_008897</name>
</gene>
<comment type="similarity">
    <text evidence="1">Belongs to the BLOC1S1 family.</text>
</comment>
<dbReference type="EMBL" id="JBAMMX010000015">
    <property type="protein sequence ID" value="KAK6927178.1"/>
    <property type="molecule type" value="Genomic_DNA"/>
</dbReference>
<dbReference type="PANTHER" id="PTHR13073">
    <property type="entry name" value="BLOC-1 COMPLEX SUBUNIT 1"/>
    <property type="match status" value="1"/>
</dbReference>
<dbReference type="GO" id="GO:0016197">
    <property type="term" value="P:endosomal transport"/>
    <property type="evidence" value="ECO:0007669"/>
    <property type="project" value="TreeGrafter"/>
</dbReference>
<dbReference type="InterPro" id="IPR009395">
    <property type="entry name" value="BLOC1S1"/>
</dbReference>
<evidence type="ECO:0000256" key="2">
    <source>
        <dbReference type="ARBA" id="ARBA00019577"/>
    </source>
</evidence>
<keyword evidence="4" id="KW-1185">Reference proteome</keyword>
<name>A0AAN8VGH1_9MAGN</name>
<dbReference type="Proteomes" id="UP001370490">
    <property type="component" value="Unassembled WGS sequence"/>
</dbReference>
<reference evidence="3 4" key="1">
    <citation type="submission" date="2023-12" db="EMBL/GenBank/DDBJ databases">
        <title>A high-quality genome assembly for Dillenia turbinata (Dilleniales).</title>
        <authorList>
            <person name="Chanderbali A."/>
        </authorList>
    </citation>
    <scope>NUCLEOTIDE SEQUENCE [LARGE SCALE GENOMIC DNA]</scope>
    <source>
        <strain evidence="3">LSX21</strain>
        <tissue evidence="3">Leaf</tissue>
    </source>
</reference>
<evidence type="ECO:0000313" key="3">
    <source>
        <dbReference type="EMBL" id="KAK6927178.1"/>
    </source>
</evidence>
<evidence type="ECO:0000256" key="1">
    <source>
        <dbReference type="ARBA" id="ARBA00007133"/>
    </source>
</evidence>
<comment type="caution">
    <text evidence="3">The sequence shown here is derived from an EMBL/GenBank/DDBJ whole genome shotgun (WGS) entry which is preliminary data.</text>
</comment>
<organism evidence="3 4">
    <name type="scientific">Dillenia turbinata</name>
    <dbReference type="NCBI Taxonomy" id="194707"/>
    <lineage>
        <taxon>Eukaryota</taxon>
        <taxon>Viridiplantae</taxon>
        <taxon>Streptophyta</taxon>
        <taxon>Embryophyta</taxon>
        <taxon>Tracheophyta</taxon>
        <taxon>Spermatophyta</taxon>
        <taxon>Magnoliopsida</taxon>
        <taxon>eudicotyledons</taxon>
        <taxon>Gunneridae</taxon>
        <taxon>Pentapetalae</taxon>
        <taxon>Dilleniales</taxon>
        <taxon>Dilleniaceae</taxon>
        <taxon>Dillenia</taxon>
    </lineage>
</organism>
<dbReference type="Pfam" id="PF06320">
    <property type="entry name" value="GCN5L1"/>
    <property type="match status" value="1"/>
</dbReference>
<proteinExistence type="inferred from homology"/>
<dbReference type="GO" id="GO:0031083">
    <property type="term" value="C:BLOC-1 complex"/>
    <property type="evidence" value="ECO:0007669"/>
    <property type="project" value="InterPro"/>
</dbReference>
<evidence type="ECO:0000313" key="4">
    <source>
        <dbReference type="Proteomes" id="UP001370490"/>
    </source>
</evidence>
<dbReference type="PANTHER" id="PTHR13073:SF0">
    <property type="entry name" value="BIOGENESIS OF LYSOSOME-RELATED ORGANELLES COMPLEX 1 SUBUNIT 1"/>
    <property type="match status" value="1"/>
</dbReference>
<accession>A0AAN8VGH1</accession>